<comment type="subcellular location">
    <subcellularLocation>
        <location evidence="9">Cytoplasm</location>
    </subcellularLocation>
</comment>
<name>A0A1F7UNI8_9BACT</name>
<comment type="similarity">
    <text evidence="9">Belongs to the MnmA/TRMU family.</text>
</comment>
<dbReference type="Pfam" id="PF20258">
    <property type="entry name" value="tRNA_Me_trans_C"/>
    <property type="match status" value="1"/>
</dbReference>
<evidence type="ECO:0000256" key="5">
    <source>
        <dbReference type="ARBA" id="ARBA00022840"/>
    </source>
</evidence>
<dbReference type="SUPFAM" id="SSF52402">
    <property type="entry name" value="Adenine nucleotide alpha hydrolases-like"/>
    <property type="match status" value="1"/>
</dbReference>
<dbReference type="STRING" id="1802401.A3B21_00510"/>
<dbReference type="Gene3D" id="2.30.30.280">
    <property type="entry name" value="Adenine nucleotide alpha hydrolases-like domains"/>
    <property type="match status" value="1"/>
</dbReference>
<feature type="domain" description="tRNA-specific 2-thiouridylase MnmA-like C-terminal" evidence="10">
    <location>
        <begin position="301"/>
        <end position="377"/>
    </location>
</feature>
<proteinExistence type="inferred from homology"/>
<keyword evidence="5 9" id="KW-0067">ATP-binding</keyword>
<sequence>MSGGVDSSVCAALLKQAGHEVAGVYLKLWEPSDTESLPAAQHKDSVSLGDPCWAREMQDAARVAAHLGIPFTVWDVTQEYKERVLKNFYSEYAAGRTPNPDVLCNSEIKFGIGLTKALAAGYDYVATGHYAQLSSQSSVHSSQYELYAAVDKNKDQSYFLWQLTQEQLKHIMFPIGEYTKPQVREMAKKFGLHNAGKKDSQGVCFLGKIKLKEFLYGGSGQVTAAGATRDLATRSRQSGPIVDVHGNLLGYHDGLAHFTIGQRQGTKLGGNGPYFVVEKDLVHNTLVVANEKDEPDYRAVECTIRNVNWIGEYPESGRKLMARVRYRALLTSVNVHFHTIVYESACRVIFDEPARAVALGQSIVFYDGDNLIGGGIIRVADFPAACRGIPGGRSGNPRFPEVYWRHGPHPHSSQCL</sequence>
<evidence type="ECO:0000256" key="7">
    <source>
        <dbReference type="ARBA" id="ARBA00023157"/>
    </source>
</evidence>
<dbReference type="NCBIfam" id="NF001138">
    <property type="entry name" value="PRK00143.1"/>
    <property type="match status" value="1"/>
</dbReference>
<keyword evidence="1 9" id="KW-0820">tRNA-binding</keyword>
<comment type="caution">
    <text evidence="9">Lacks conserved residue(s) required for the propagation of feature annotation.</text>
</comment>
<reference evidence="12 13" key="1">
    <citation type="journal article" date="2016" name="Nat. Commun.">
        <title>Thousands of microbial genomes shed light on interconnected biogeochemical processes in an aquifer system.</title>
        <authorList>
            <person name="Anantharaman K."/>
            <person name="Brown C.T."/>
            <person name="Hug L.A."/>
            <person name="Sharon I."/>
            <person name="Castelle C.J."/>
            <person name="Probst A.J."/>
            <person name="Thomas B.C."/>
            <person name="Singh A."/>
            <person name="Wilkins M.J."/>
            <person name="Karaoz U."/>
            <person name="Brodie E.L."/>
            <person name="Williams K.H."/>
            <person name="Hubbard S.S."/>
            <person name="Banfield J.F."/>
        </authorList>
    </citation>
    <scope>NUCLEOTIDE SEQUENCE [LARGE SCALE GENOMIC DNA]</scope>
</reference>
<dbReference type="InterPro" id="IPR046885">
    <property type="entry name" value="MnmA-like_C"/>
</dbReference>
<comment type="catalytic activity">
    <reaction evidence="8 9">
        <text>S-sulfanyl-L-cysteinyl-[protein] + uridine(34) in tRNA + AH2 + ATP = 2-thiouridine(34) in tRNA + L-cysteinyl-[protein] + A + AMP + diphosphate + H(+)</text>
        <dbReference type="Rhea" id="RHEA:47032"/>
        <dbReference type="Rhea" id="RHEA-COMP:10131"/>
        <dbReference type="Rhea" id="RHEA-COMP:11726"/>
        <dbReference type="Rhea" id="RHEA-COMP:11727"/>
        <dbReference type="Rhea" id="RHEA-COMP:11728"/>
        <dbReference type="ChEBI" id="CHEBI:13193"/>
        <dbReference type="ChEBI" id="CHEBI:15378"/>
        <dbReference type="ChEBI" id="CHEBI:17499"/>
        <dbReference type="ChEBI" id="CHEBI:29950"/>
        <dbReference type="ChEBI" id="CHEBI:30616"/>
        <dbReference type="ChEBI" id="CHEBI:33019"/>
        <dbReference type="ChEBI" id="CHEBI:61963"/>
        <dbReference type="ChEBI" id="CHEBI:65315"/>
        <dbReference type="ChEBI" id="CHEBI:87170"/>
        <dbReference type="ChEBI" id="CHEBI:456215"/>
        <dbReference type="EC" id="2.8.1.13"/>
    </reaction>
</comment>
<dbReference type="Gene3D" id="2.40.30.10">
    <property type="entry name" value="Translation factors"/>
    <property type="match status" value="1"/>
</dbReference>
<evidence type="ECO:0000259" key="11">
    <source>
        <dbReference type="Pfam" id="PF20259"/>
    </source>
</evidence>
<keyword evidence="4 9" id="KW-0547">Nucleotide-binding</keyword>
<comment type="caution">
    <text evidence="12">The sequence shown here is derived from an EMBL/GenBank/DDBJ whole genome shotgun (WGS) entry which is preliminary data.</text>
</comment>
<dbReference type="Pfam" id="PF03054">
    <property type="entry name" value="tRNA_Me_trans"/>
    <property type="match status" value="1"/>
</dbReference>
<evidence type="ECO:0000313" key="12">
    <source>
        <dbReference type="EMBL" id="OGL79860.1"/>
    </source>
</evidence>
<dbReference type="PANTHER" id="PTHR11933">
    <property type="entry name" value="TRNA 5-METHYLAMINOMETHYL-2-THIOURIDYLATE -METHYLTRANSFERASE"/>
    <property type="match status" value="1"/>
</dbReference>
<evidence type="ECO:0000259" key="10">
    <source>
        <dbReference type="Pfam" id="PF20258"/>
    </source>
</evidence>
<gene>
    <name evidence="9" type="primary">mnmA</name>
    <name evidence="12" type="ORF">A3B21_00510</name>
</gene>
<dbReference type="Pfam" id="PF20259">
    <property type="entry name" value="tRNA_Me_trans_M"/>
    <property type="match status" value="1"/>
</dbReference>
<evidence type="ECO:0000256" key="6">
    <source>
        <dbReference type="ARBA" id="ARBA00022884"/>
    </source>
</evidence>
<dbReference type="AlphaFoldDB" id="A0A1F7UNI8"/>
<keyword evidence="2 9" id="KW-0808">Transferase</keyword>
<dbReference type="Proteomes" id="UP000176897">
    <property type="component" value="Unassembled WGS sequence"/>
</dbReference>
<dbReference type="InterPro" id="IPR004506">
    <property type="entry name" value="MnmA-like"/>
</dbReference>
<dbReference type="NCBIfam" id="TIGR00420">
    <property type="entry name" value="trmU"/>
    <property type="match status" value="1"/>
</dbReference>
<dbReference type="HAMAP" id="MF_00144">
    <property type="entry name" value="tRNA_thiouridyl_MnmA"/>
    <property type="match status" value="1"/>
</dbReference>
<dbReference type="EC" id="2.8.1.13" evidence="9"/>
<evidence type="ECO:0000256" key="8">
    <source>
        <dbReference type="ARBA" id="ARBA00051542"/>
    </source>
</evidence>
<evidence type="ECO:0000256" key="4">
    <source>
        <dbReference type="ARBA" id="ARBA00022741"/>
    </source>
</evidence>
<feature type="site" description="Interaction with tRNA" evidence="9">
    <location>
        <position position="129"/>
    </location>
</feature>
<keyword evidence="3 9" id="KW-0819">tRNA processing</keyword>
<protein>
    <recommendedName>
        <fullName evidence="9">tRNA-specific 2-thiouridylase MnmA</fullName>
        <ecNumber evidence="9">2.8.1.13</ecNumber>
    </recommendedName>
</protein>
<feature type="region of interest" description="Interaction with tRNA" evidence="9">
    <location>
        <begin position="154"/>
        <end position="156"/>
    </location>
</feature>
<feature type="region of interest" description="Interaction with tRNA" evidence="9">
    <location>
        <begin position="325"/>
        <end position="326"/>
    </location>
</feature>
<dbReference type="InterPro" id="IPR046884">
    <property type="entry name" value="MnmA-like_central"/>
</dbReference>
<evidence type="ECO:0000256" key="9">
    <source>
        <dbReference type="HAMAP-Rule" id="MF_00144"/>
    </source>
</evidence>
<feature type="site" description="Interaction with tRNA" evidence="9">
    <location>
        <position position="361"/>
    </location>
</feature>
<keyword evidence="6 9" id="KW-0694">RNA-binding</keyword>
<feature type="active site" description="Cysteine persulfide intermediate" evidence="9">
    <location>
        <position position="204"/>
    </location>
</feature>
<dbReference type="GO" id="GO:0002143">
    <property type="term" value="P:tRNA wobble position uridine thiolation"/>
    <property type="evidence" value="ECO:0007669"/>
    <property type="project" value="TreeGrafter"/>
</dbReference>
<dbReference type="CDD" id="cd01998">
    <property type="entry name" value="MnmA_TRMU-like"/>
    <property type="match status" value="1"/>
</dbReference>
<feature type="binding site" evidence="9">
    <location>
        <position position="128"/>
    </location>
    <ligand>
        <name>ATP</name>
        <dbReference type="ChEBI" id="CHEBI:30616"/>
    </ligand>
</feature>
<dbReference type="Gene3D" id="3.40.50.620">
    <property type="entry name" value="HUPs"/>
    <property type="match status" value="1"/>
</dbReference>
<dbReference type="GO" id="GO:0005524">
    <property type="term" value="F:ATP binding"/>
    <property type="evidence" value="ECO:0007669"/>
    <property type="project" value="UniProtKB-KW"/>
</dbReference>
<dbReference type="GO" id="GO:0103016">
    <property type="term" value="F:tRNA-uridine 2-sulfurtransferase activity"/>
    <property type="evidence" value="ECO:0007669"/>
    <property type="project" value="UniProtKB-EC"/>
</dbReference>
<organism evidence="12 13">
    <name type="scientific">Candidatus Uhrbacteria bacterium RIFCSPLOWO2_01_FULL_47_24</name>
    <dbReference type="NCBI Taxonomy" id="1802401"/>
    <lineage>
        <taxon>Bacteria</taxon>
        <taxon>Candidatus Uhriibacteriota</taxon>
    </lineage>
</organism>
<evidence type="ECO:0000256" key="3">
    <source>
        <dbReference type="ARBA" id="ARBA00022694"/>
    </source>
</evidence>
<dbReference type="GO" id="GO:0000049">
    <property type="term" value="F:tRNA binding"/>
    <property type="evidence" value="ECO:0007669"/>
    <property type="project" value="UniProtKB-KW"/>
</dbReference>
<comment type="function">
    <text evidence="9">Catalyzes the 2-thiolation of uridine at the wobble position (U34) of tRNA, leading to the formation of s(2)U34.</text>
</comment>
<dbReference type="InterPro" id="IPR023382">
    <property type="entry name" value="MnmA-like_central_sf"/>
</dbReference>
<feature type="binding site" evidence="9">
    <location>
        <position position="26"/>
    </location>
    <ligand>
        <name>ATP</name>
        <dbReference type="ChEBI" id="CHEBI:30616"/>
    </ligand>
</feature>
<dbReference type="PANTHER" id="PTHR11933:SF5">
    <property type="entry name" value="MITOCHONDRIAL TRNA-SPECIFIC 2-THIOURIDYLASE 1"/>
    <property type="match status" value="1"/>
</dbReference>
<accession>A0A1F7UNI8</accession>
<evidence type="ECO:0000256" key="2">
    <source>
        <dbReference type="ARBA" id="ARBA00022679"/>
    </source>
</evidence>
<evidence type="ECO:0000313" key="13">
    <source>
        <dbReference type="Proteomes" id="UP000176897"/>
    </source>
</evidence>
<keyword evidence="9" id="KW-0963">Cytoplasm</keyword>
<feature type="region of interest" description="Interaction with target base in tRNA" evidence="9">
    <location>
        <begin position="99"/>
        <end position="101"/>
    </location>
</feature>
<feature type="active site" description="Nucleophile" evidence="9">
    <location>
        <position position="104"/>
    </location>
</feature>
<dbReference type="GO" id="GO:0005737">
    <property type="term" value="C:cytoplasm"/>
    <property type="evidence" value="ECO:0007669"/>
    <property type="project" value="UniProtKB-SubCell"/>
</dbReference>
<keyword evidence="7" id="KW-1015">Disulfide bond</keyword>
<evidence type="ECO:0000256" key="1">
    <source>
        <dbReference type="ARBA" id="ARBA00022555"/>
    </source>
</evidence>
<dbReference type="InterPro" id="IPR014729">
    <property type="entry name" value="Rossmann-like_a/b/a_fold"/>
</dbReference>
<dbReference type="EMBL" id="MGEJ01000022">
    <property type="protein sequence ID" value="OGL79860.1"/>
    <property type="molecule type" value="Genomic_DNA"/>
</dbReference>
<feature type="domain" description="tRNA-specific 2-thiouridylase MnmA-like central" evidence="11">
    <location>
        <begin position="236"/>
        <end position="289"/>
    </location>
</feature>